<name>A0A834Y558_TETSI</name>
<dbReference type="OrthoDB" id="1898716at2759"/>
<sequence>MDWLPPRDPEVQILNLLGSNGLPMRDQPQSVAQFLTPSSTALHGYNMHLADHMSPFSGVENGSYACHPQCGPIIDVNQPPWTAYYPTEPIGRALFEMHLTQFPP</sequence>
<protein>
    <submittedName>
        <fullName evidence="1">Uncharacterized protein</fullName>
    </submittedName>
</protein>
<reference evidence="1 2" key="1">
    <citation type="submission" date="2020-04" db="EMBL/GenBank/DDBJ databases">
        <title>Plant Genome Project.</title>
        <authorList>
            <person name="Zhang R.-G."/>
        </authorList>
    </citation>
    <scope>NUCLEOTIDE SEQUENCE [LARGE SCALE GENOMIC DNA]</scope>
    <source>
        <strain evidence="1">YNK0</strain>
        <tissue evidence="1">Leaf</tissue>
    </source>
</reference>
<keyword evidence="2" id="KW-1185">Reference proteome</keyword>
<dbReference type="EMBL" id="JABCRI010001363">
    <property type="protein sequence ID" value="KAF8364630.1"/>
    <property type="molecule type" value="Genomic_DNA"/>
</dbReference>
<proteinExistence type="predicted"/>
<gene>
    <name evidence="1" type="ORF">HHK36_033399</name>
</gene>
<comment type="caution">
    <text evidence="1">The sequence shown here is derived from an EMBL/GenBank/DDBJ whole genome shotgun (WGS) entry which is preliminary data.</text>
</comment>
<accession>A0A834Y558</accession>
<evidence type="ECO:0000313" key="1">
    <source>
        <dbReference type="EMBL" id="KAF8364630.1"/>
    </source>
</evidence>
<dbReference type="Proteomes" id="UP000655225">
    <property type="component" value="Unassembled WGS sequence"/>
</dbReference>
<dbReference type="OMA" id="TAYYPTE"/>
<dbReference type="AlphaFoldDB" id="A0A834Y558"/>
<organism evidence="1 2">
    <name type="scientific">Tetracentron sinense</name>
    <name type="common">Spur-leaf</name>
    <dbReference type="NCBI Taxonomy" id="13715"/>
    <lineage>
        <taxon>Eukaryota</taxon>
        <taxon>Viridiplantae</taxon>
        <taxon>Streptophyta</taxon>
        <taxon>Embryophyta</taxon>
        <taxon>Tracheophyta</taxon>
        <taxon>Spermatophyta</taxon>
        <taxon>Magnoliopsida</taxon>
        <taxon>Trochodendrales</taxon>
        <taxon>Trochodendraceae</taxon>
        <taxon>Tetracentron</taxon>
    </lineage>
</organism>
<evidence type="ECO:0000313" key="2">
    <source>
        <dbReference type="Proteomes" id="UP000655225"/>
    </source>
</evidence>